<gene>
    <name evidence="1" type="ORF">HMPREF1871_00418</name>
</gene>
<name>A0ABR5TMT4_9BACL</name>
<accession>A0ABR5TMT4</accession>
<organism evidence="1 2">
    <name type="scientific">Gemelliphila asaccharolytica</name>
    <dbReference type="NCBI Taxonomy" id="502393"/>
    <lineage>
        <taxon>Bacteria</taxon>
        <taxon>Bacillati</taxon>
        <taxon>Bacillota</taxon>
        <taxon>Bacilli</taxon>
        <taxon>Bacillales</taxon>
        <taxon>Gemellaceae</taxon>
        <taxon>Gemelliphila</taxon>
    </lineage>
</organism>
<protein>
    <submittedName>
        <fullName evidence="1">Uncharacterized protein</fullName>
    </submittedName>
</protein>
<comment type="caution">
    <text evidence="1">The sequence shown here is derived from an EMBL/GenBank/DDBJ whole genome shotgun (WGS) entry which is preliminary data.</text>
</comment>
<keyword evidence="2" id="KW-1185">Reference proteome</keyword>
<dbReference type="Proteomes" id="UP000070467">
    <property type="component" value="Unassembled WGS sequence"/>
</dbReference>
<evidence type="ECO:0000313" key="2">
    <source>
        <dbReference type="Proteomes" id="UP000070467"/>
    </source>
</evidence>
<reference evidence="1 2" key="1">
    <citation type="submission" date="2016-01" db="EMBL/GenBank/DDBJ databases">
        <authorList>
            <person name="Mitreva M."/>
            <person name="Pepin K.H."/>
            <person name="Mihindukulasuriya K.A."/>
            <person name="Fulton R."/>
            <person name="Fronick C."/>
            <person name="O'Laughlin M."/>
            <person name="Miner T."/>
            <person name="Herter B."/>
            <person name="Rosa B.A."/>
            <person name="Cordes M."/>
            <person name="Tomlinson C."/>
            <person name="Wollam A."/>
            <person name="Palsikar V.B."/>
            <person name="Mardis E.R."/>
            <person name="Wilson R.K."/>
        </authorList>
    </citation>
    <scope>NUCLEOTIDE SEQUENCE [LARGE SCALE GENOMIC DNA]</scope>
    <source>
        <strain evidence="1 2">KA00071</strain>
    </source>
</reference>
<evidence type="ECO:0000313" key="1">
    <source>
        <dbReference type="EMBL" id="KXB58652.1"/>
    </source>
</evidence>
<sequence>MYNIIVDKRFREKNSFKIKKEISTQKTKEYLFLTLVFFL</sequence>
<dbReference type="EMBL" id="LSDB01000008">
    <property type="protein sequence ID" value="KXB58652.1"/>
    <property type="molecule type" value="Genomic_DNA"/>
</dbReference>
<proteinExistence type="predicted"/>